<feature type="non-terminal residue" evidence="1">
    <location>
        <position position="91"/>
    </location>
</feature>
<evidence type="ECO:0000313" key="1">
    <source>
        <dbReference type="EMBL" id="GMT31780.1"/>
    </source>
</evidence>
<organism evidence="1 2">
    <name type="scientific">Pristionchus fissidentatus</name>
    <dbReference type="NCBI Taxonomy" id="1538716"/>
    <lineage>
        <taxon>Eukaryota</taxon>
        <taxon>Metazoa</taxon>
        <taxon>Ecdysozoa</taxon>
        <taxon>Nematoda</taxon>
        <taxon>Chromadorea</taxon>
        <taxon>Rhabditida</taxon>
        <taxon>Rhabditina</taxon>
        <taxon>Diplogasteromorpha</taxon>
        <taxon>Diplogasteroidea</taxon>
        <taxon>Neodiplogasteridae</taxon>
        <taxon>Pristionchus</taxon>
    </lineage>
</organism>
<dbReference type="Proteomes" id="UP001432322">
    <property type="component" value="Unassembled WGS sequence"/>
</dbReference>
<sequence length="91" mass="10365">AWRSKAFDFSFSDQMGTLVSRALELMISVVRNGTNVSNAEHFVRSLEFEQKLAMERDPESELPIRELVYILCEGLGLTIDSIIESKLIEDQ</sequence>
<accession>A0AAV5WMF1</accession>
<protein>
    <submittedName>
        <fullName evidence="1">Uncharacterized protein</fullName>
    </submittedName>
</protein>
<comment type="caution">
    <text evidence="1">The sequence shown here is derived from an EMBL/GenBank/DDBJ whole genome shotgun (WGS) entry which is preliminary data.</text>
</comment>
<dbReference type="AlphaFoldDB" id="A0AAV5WMF1"/>
<feature type="non-terminal residue" evidence="1">
    <location>
        <position position="1"/>
    </location>
</feature>
<reference evidence="1" key="1">
    <citation type="submission" date="2023-10" db="EMBL/GenBank/DDBJ databases">
        <title>Genome assembly of Pristionchus species.</title>
        <authorList>
            <person name="Yoshida K."/>
            <person name="Sommer R.J."/>
        </authorList>
    </citation>
    <scope>NUCLEOTIDE SEQUENCE</scope>
    <source>
        <strain evidence="1">RS5133</strain>
    </source>
</reference>
<dbReference type="EMBL" id="BTSY01000006">
    <property type="protein sequence ID" value="GMT31780.1"/>
    <property type="molecule type" value="Genomic_DNA"/>
</dbReference>
<gene>
    <name evidence="1" type="ORF">PFISCL1PPCAC_23077</name>
</gene>
<name>A0AAV5WMF1_9BILA</name>
<evidence type="ECO:0000313" key="2">
    <source>
        <dbReference type="Proteomes" id="UP001432322"/>
    </source>
</evidence>
<proteinExistence type="predicted"/>
<keyword evidence="2" id="KW-1185">Reference proteome</keyword>